<protein>
    <submittedName>
        <fullName evidence="2">Uncharacterized protein (DUF2235 family)</fullName>
    </submittedName>
</protein>
<dbReference type="InterPro" id="IPR018712">
    <property type="entry name" value="Tle1-like_cat"/>
</dbReference>
<gene>
    <name evidence="2" type="ORF">C7477_101113</name>
</gene>
<name>A0A318T777_9HYPH</name>
<dbReference type="PANTHER" id="PTHR33840">
    <property type="match status" value="1"/>
</dbReference>
<evidence type="ECO:0000313" key="3">
    <source>
        <dbReference type="Proteomes" id="UP000247454"/>
    </source>
</evidence>
<comment type="caution">
    <text evidence="2">The sequence shown here is derived from an EMBL/GenBank/DDBJ whole genome shotgun (WGS) entry which is preliminary data.</text>
</comment>
<organism evidence="2 3">
    <name type="scientific">Phyllobacterium leguminum</name>
    <dbReference type="NCBI Taxonomy" id="314237"/>
    <lineage>
        <taxon>Bacteria</taxon>
        <taxon>Pseudomonadati</taxon>
        <taxon>Pseudomonadota</taxon>
        <taxon>Alphaproteobacteria</taxon>
        <taxon>Hyphomicrobiales</taxon>
        <taxon>Phyllobacteriaceae</taxon>
        <taxon>Phyllobacterium</taxon>
    </lineage>
</organism>
<reference evidence="2 3" key="1">
    <citation type="submission" date="2018-06" db="EMBL/GenBank/DDBJ databases">
        <title>Genomic Encyclopedia of Type Strains, Phase III (KMG-III): the genomes of soil and plant-associated and newly described type strains.</title>
        <authorList>
            <person name="Whitman W."/>
        </authorList>
    </citation>
    <scope>NUCLEOTIDE SEQUENCE [LARGE SCALE GENOMIC DNA]</scope>
    <source>
        <strain evidence="2 3">ORS 1419</strain>
    </source>
</reference>
<evidence type="ECO:0000313" key="2">
    <source>
        <dbReference type="EMBL" id="PYE90441.1"/>
    </source>
</evidence>
<keyword evidence="3" id="KW-1185">Reference proteome</keyword>
<dbReference type="PANTHER" id="PTHR33840:SF1">
    <property type="entry name" value="TLE1 PHOSPHOLIPASE DOMAIN-CONTAINING PROTEIN"/>
    <property type="match status" value="1"/>
</dbReference>
<sequence length="389" mass="44182">MPKNIVILFDGTSNEISADRTNILRLYGMLEKSERQLVYYDPGVGTLGAENAWLSFWSKTVEVWGMATGWGLDQNVKAAYQFLVENYDKGRRKGEGPSGRDTIYLMGFSRGAYSARVLAGFIHAIGLIKKPNLNLVDYAYRAYKRIGRRNEGSFAEVRLYERILDPDRPPIRLLGLFDTVASVIESGPYIPRLASTAFTQKNRSVESVRHAVGIDERRTMFRPLLWPEGEEYWGNPFNRGAARRQDVREVWFRGVHDDIGGGLPEDKSALAKVSLQWMMEETMPMGLIYRTQSVNEILYGKKPARHHVAPDPLAPIHNSMNWAWAILEFLPSRRPQGSRRPALFGWTLPLFERRVIPDDAFIHASVLERAEVTGALPENMPAEFRVEGP</sequence>
<dbReference type="EMBL" id="QJTF01000001">
    <property type="protein sequence ID" value="PYE90441.1"/>
    <property type="molecule type" value="Genomic_DNA"/>
</dbReference>
<dbReference type="AlphaFoldDB" id="A0A318T777"/>
<accession>A0A318T777</accession>
<evidence type="ECO:0000259" key="1">
    <source>
        <dbReference type="Pfam" id="PF09994"/>
    </source>
</evidence>
<dbReference type="Proteomes" id="UP000247454">
    <property type="component" value="Unassembled WGS sequence"/>
</dbReference>
<dbReference type="Pfam" id="PF09994">
    <property type="entry name" value="T6SS_Tle1-like_cat"/>
    <property type="match status" value="1"/>
</dbReference>
<dbReference type="RefSeq" id="WP_110747553.1">
    <property type="nucleotide sequence ID" value="NZ_QJTF01000001.1"/>
</dbReference>
<feature type="domain" description="T6SS Phospholipase effector Tle1-like catalytic" evidence="1">
    <location>
        <begin position="3"/>
        <end position="281"/>
    </location>
</feature>
<dbReference type="OrthoDB" id="4378831at2"/>
<proteinExistence type="predicted"/>